<evidence type="ECO:0000313" key="5">
    <source>
        <dbReference type="Proteomes" id="UP000053617"/>
    </source>
</evidence>
<feature type="domain" description="Amidase" evidence="2">
    <location>
        <begin position="237"/>
        <end position="410"/>
    </location>
</feature>
<dbReference type="VEuPathDB" id="FungiDB:Z518_07115"/>
<evidence type="ECO:0000313" key="4">
    <source>
        <dbReference type="EMBL" id="KIX03562.1"/>
    </source>
</evidence>
<dbReference type="Proteomes" id="UP000053617">
    <property type="component" value="Unassembled WGS sequence"/>
</dbReference>
<dbReference type="Pfam" id="PF26053">
    <property type="entry name" value="DUF8016"/>
    <property type="match status" value="1"/>
</dbReference>
<reference evidence="4 5" key="1">
    <citation type="submission" date="2015-01" db="EMBL/GenBank/DDBJ databases">
        <title>The Genome Sequence of Rhinocladiella mackenzie CBS 650.93.</title>
        <authorList>
            <consortium name="The Broad Institute Genomics Platform"/>
            <person name="Cuomo C."/>
            <person name="de Hoog S."/>
            <person name="Gorbushina A."/>
            <person name="Stielow B."/>
            <person name="Teixiera M."/>
            <person name="Abouelleil A."/>
            <person name="Chapman S.B."/>
            <person name="Priest M."/>
            <person name="Young S.K."/>
            <person name="Wortman J."/>
            <person name="Nusbaum C."/>
            <person name="Birren B."/>
        </authorList>
    </citation>
    <scope>NUCLEOTIDE SEQUENCE [LARGE SCALE GENOMIC DNA]</scope>
    <source>
        <strain evidence="4 5">CBS 650.93</strain>
    </source>
</reference>
<dbReference type="Pfam" id="PF01425">
    <property type="entry name" value="Amidase"/>
    <property type="match status" value="1"/>
</dbReference>
<dbReference type="InterPro" id="IPR058329">
    <property type="entry name" value="Arp1_N"/>
</dbReference>
<evidence type="ECO:0000259" key="2">
    <source>
        <dbReference type="Pfam" id="PF01425"/>
    </source>
</evidence>
<feature type="domain" description="Scytalone dehydratase-like protein Arp1 N-terminal" evidence="3">
    <location>
        <begin position="53"/>
        <end position="187"/>
    </location>
</feature>
<dbReference type="HOGENOM" id="CLU_020129_1_0_1"/>
<protein>
    <recommendedName>
        <fullName evidence="6">Amidase domain-containing protein</fullName>
    </recommendedName>
</protein>
<dbReference type="OrthoDB" id="5423360at2759"/>
<evidence type="ECO:0000259" key="3">
    <source>
        <dbReference type="Pfam" id="PF26053"/>
    </source>
</evidence>
<keyword evidence="1" id="KW-0732">Signal</keyword>
<organism evidence="4 5">
    <name type="scientific">Rhinocladiella mackenziei CBS 650.93</name>
    <dbReference type="NCBI Taxonomy" id="1442369"/>
    <lineage>
        <taxon>Eukaryota</taxon>
        <taxon>Fungi</taxon>
        <taxon>Dikarya</taxon>
        <taxon>Ascomycota</taxon>
        <taxon>Pezizomycotina</taxon>
        <taxon>Eurotiomycetes</taxon>
        <taxon>Chaetothyriomycetidae</taxon>
        <taxon>Chaetothyriales</taxon>
        <taxon>Herpotrichiellaceae</taxon>
        <taxon>Rhinocladiella</taxon>
    </lineage>
</organism>
<evidence type="ECO:0008006" key="6">
    <source>
        <dbReference type="Google" id="ProtNLM"/>
    </source>
</evidence>
<accession>A0A0D2FNE8</accession>
<dbReference type="EMBL" id="KN847479">
    <property type="protein sequence ID" value="KIX03562.1"/>
    <property type="molecule type" value="Genomic_DNA"/>
</dbReference>
<proteinExistence type="predicted"/>
<feature type="signal peptide" evidence="1">
    <location>
        <begin position="1"/>
        <end position="20"/>
    </location>
</feature>
<evidence type="ECO:0000256" key="1">
    <source>
        <dbReference type="SAM" id="SignalP"/>
    </source>
</evidence>
<sequence length="685" mass="74764">MSLTKSFVFFLTLNIVAVFSAPFRRNSYNLVEPLANGDVLFELGNLTYLANLRHPKASATGDCSNAAKASKGGKLPITVIRTDASLITQDILQSIVTSYLEADDVFKEDFLETIYIAASAADVTLDSSAMTYLESSEVSSVFLSGNFRPSDVEGSSTVTVLQGSIPPSGPYLAAIDEDSISLGTVYRLYPDSYRNFLFGTYDSNDDNGSYTALPTSLPRYWDPMIPVPSRIYSWGDDRPLAGERVAIKDLFDIKGLLTSGGSQAWAYITPISDGTAPSIQKIIDLGGVLVGKYKLAQFASGANPWDWQDEHYPFNPRGDGWLTCSASSSGGGCSIAAYDWLDYAIGSDTGSSMRRPAAVAGVYGQRPSQGLMTLERVMPLGGATDTAGVFSRDPYKWIKFSKAWYTPDTYQTPDITGLSPLSVPDTDAFPKRILYPVEYLPLNNSAAEVVLQEFIGSVTSIFGMTVEKFNFTATVQNATNPQVNNLTYLTSGPLGVINSYTQWEEVAKPLITRWADLFDGRFPPIDPARRPGWRRYNESENTAADYQTALDEKNAAVEWYEENLQFSTPESCSESVMLYDIGTGGLPSFREESLNESPDASYLAVTPPTAKITGASICPIYGCADFTIPIGQVPYFSNVTFHEEMVPVTINMVVKRGCDFVLLNMIEKLADAGVLKTVKTGRTAF</sequence>
<dbReference type="STRING" id="1442369.A0A0D2FNE8"/>
<dbReference type="AlphaFoldDB" id="A0A0D2FNE8"/>
<dbReference type="PANTHER" id="PTHR46310:SF7">
    <property type="entry name" value="AMIDASE 1"/>
    <property type="match status" value="1"/>
</dbReference>
<keyword evidence="5" id="KW-1185">Reference proteome</keyword>
<dbReference type="Gene3D" id="3.90.1300.10">
    <property type="entry name" value="Amidase signature (AS) domain"/>
    <property type="match status" value="1"/>
</dbReference>
<dbReference type="RefSeq" id="XP_013270698.1">
    <property type="nucleotide sequence ID" value="XM_013415244.1"/>
</dbReference>
<dbReference type="InterPro" id="IPR023631">
    <property type="entry name" value="Amidase_dom"/>
</dbReference>
<name>A0A0D2FNE8_9EURO</name>
<gene>
    <name evidence="4" type="ORF">Z518_07115</name>
</gene>
<dbReference type="PANTHER" id="PTHR46310">
    <property type="entry name" value="AMIDASE 1"/>
    <property type="match status" value="1"/>
</dbReference>
<dbReference type="InterPro" id="IPR036928">
    <property type="entry name" value="AS_sf"/>
</dbReference>
<dbReference type="SUPFAM" id="SSF75304">
    <property type="entry name" value="Amidase signature (AS) enzymes"/>
    <property type="match status" value="1"/>
</dbReference>
<feature type="chain" id="PRO_5002242247" description="Amidase domain-containing protein" evidence="1">
    <location>
        <begin position="21"/>
        <end position="685"/>
    </location>
</feature>
<dbReference type="GeneID" id="25295186"/>